<feature type="region of interest" description="Disordered" evidence="1">
    <location>
        <begin position="137"/>
        <end position="196"/>
    </location>
</feature>
<name>A0A8X8YQT7_SALSN</name>
<dbReference type="AlphaFoldDB" id="A0A8X8YQT7"/>
<protein>
    <submittedName>
        <fullName evidence="2">Uncharacterized protein</fullName>
    </submittedName>
</protein>
<keyword evidence="3" id="KW-1185">Reference proteome</keyword>
<proteinExistence type="predicted"/>
<sequence length="385" mass="43721">MYKLGQRDIVSCQCRSNCFFIRSILGKDQRLCGVDCDLLHVEFMLFFHFKLVSGILYQKAKRKKEKRDKERKIKRDMEKWRKLQPKVHSKDRGGFRNEAASSSPFQVQNGGKPSQSFLPSQLSEESKFVQELDRRIRDDQRGGGSQFPETVVGLDNKDQEMQSRGAIKNSSGLLVEEKGDNKNKRADRKNDPEGMKNYFGGSKMVHNVMPNAKAKVEGIQKPVDEENGRWEDREKYKETCVIKQGDKQKDRVNERPLVRNHIAEASNVPPHDPPSVHTSLKVPKIEDLIAETSSRPPRKHKAQPVKDKDDQLVWVSKVPTLSVFAVSLLPPGCQRGCPHGQAVDGQPLGLTVLLEHKATSCVYNEKGNYQHEVAYGFRFVEGEGL</sequence>
<evidence type="ECO:0000256" key="1">
    <source>
        <dbReference type="SAM" id="MobiDB-lite"/>
    </source>
</evidence>
<feature type="compositionally biased region" description="Polar residues" evidence="1">
    <location>
        <begin position="99"/>
        <end position="123"/>
    </location>
</feature>
<dbReference type="EMBL" id="PNBA02000001">
    <property type="protein sequence ID" value="KAG6436956.1"/>
    <property type="molecule type" value="Genomic_DNA"/>
</dbReference>
<comment type="caution">
    <text evidence="2">The sequence shown here is derived from an EMBL/GenBank/DDBJ whole genome shotgun (WGS) entry which is preliminary data.</text>
</comment>
<gene>
    <name evidence="2" type="ORF">SASPL_101863</name>
</gene>
<evidence type="ECO:0000313" key="3">
    <source>
        <dbReference type="Proteomes" id="UP000298416"/>
    </source>
</evidence>
<feature type="region of interest" description="Disordered" evidence="1">
    <location>
        <begin position="66"/>
        <end position="123"/>
    </location>
</feature>
<accession>A0A8X8YQT7</accession>
<evidence type="ECO:0000313" key="2">
    <source>
        <dbReference type="EMBL" id="KAG6436956.1"/>
    </source>
</evidence>
<feature type="compositionally biased region" description="Basic and acidic residues" evidence="1">
    <location>
        <begin position="67"/>
        <end position="81"/>
    </location>
</feature>
<organism evidence="2">
    <name type="scientific">Salvia splendens</name>
    <name type="common">Scarlet sage</name>
    <dbReference type="NCBI Taxonomy" id="180675"/>
    <lineage>
        <taxon>Eukaryota</taxon>
        <taxon>Viridiplantae</taxon>
        <taxon>Streptophyta</taxon>
        <taxon>Embryophyta</taxon>
        <taxon>Tracheophyta</taxon>
        <taxon>Spermatophyta</taxon>
        <taxon>Magnoliopsida</taxon>
        <taxon>eudicotyledons</taxon>
        <taxon>Gunneridae</taxon>
        <taxon>Pentapetalae</taxon>
        <taxon>asterids</taxon>
        <taxon>lamiids</taxon>
        <taxon>Lamiales</taxon>
        <taxon>Lamiaceae</taxon>
        <taxon>Nepetoideae</taxon>
        <taxon>Mentheae</taxon>
        <taxon>Salviinae</taxon>
        <taxon>Salvia</taxon>
        <taxon>Salvia subgen. Calosphace</taxon>
        <taxon>core Calosphace</taxon>
    </lineage>
</organism>
<reference evidence="2" key="2">
    <citation type="submission" date="2020-08" db="EMBL/GenBank/DDBJ databases">
        <title>Plant Genome Project.</title>
        <authorList>
            <person name="Zhang R.-G."/>
        </authorList>
    </citation>
    <scope>NUCLEOTIDE SEQUENCE</scope>
    <source>
        <strain evidence="2">Huo1</strain>
        <tissue evidence="2">Leaf</tissue>
    </source>
</reference>
<reference evidence="2" key="1">
    <citation type="submission" date="2018-01" db="EMBL/GenBank/DDBJ databases">
        <authorList>
            <person name="Mao J.F."/>
        </authorList>
    </citation>
    <scope>NUCLEOTIDE SEQUENCE</scope>
    <source>
        <strain evidence="2">Huo1</strain>
        <tissue evidence="2">Leaf</tissue>
    </source>
</reference>
<dbReference type="Proteomes" id="UP000298416">
    <property type="component" value="Unassembled WGS sequence"/>
</dbReference>
<feature type="compositionally biased region" description="Basic and acidic residues" evidence="1">
    <location>
        <begin position="175"/>
        <end position="194"/>
    </location>
</feature>